<feature type="region of interest" description="Disordered" evidence="3">
    <location>
        <begin position="63"/>
        <end position="83"/>
    </location>
</feature>
<evidence type="ECO:0000313" key="5">
    <source>
        <dbReference type="EMBL" id="CAL5226723.1"/>
    </source>
</evidence>
<dbReference type="InterPro" id="IPR012349">
    <property type="entry name" value="Split_barrel_FMN-bd"/>
</dbReference>
<dbReference type="Gene3D" id="3.60.15.10">
    <property type="entry name" value="Ribonuclease Z/Hydroxyacylglutathione hydrolase-like"/>
    <property type="match status" value="1"/>
</dbReference>
<evidence type="ECO:0000256" key="3">
    <source>
        <dbReference type="SAM" id="MobiDB-lite"/>
    </source>
</evidence>
<keyword evidence="2" id="KW-0249">Electron transport</keyword>
<keyword evidence="1" id="KW-0813">Transport</keyword>
<evidence type="ECO:0000313" key="6">
    <source>
        <dbReference type="Proteomes" id="UP001497392"/>
    </source>
</evidence>
<name>A0ABP1GA91_9CHLO</name>
<dbReference type="InterPro" id="IPR029039">
    <property type="entry name" value="Flavoprotein-like_sf"/>
</dbReference>
<dbReference type="InterPro" id="IPR008254">
    <property type="entry name" value="Flavodoxin/NO_synth"/>
</dbReference>
<evidence type="ECO:0000256" key="1">
    <source>
        <dbReference type="ARBA" id="ARBA00022448"/>
    </source>
</evidence>
<dbReference type="InterPro" id="IPR036866">
    <property type="entry name" value="RibonucZ/Hydroxyglut_hydro"/>
</dbReference>
<accession>A0ABP1GA91</accession>
<dbReference type="Pfam" id="PF19583">
    <property type="entry name" value="ODP"/>
    <property type="match status" value="1"/>
</dbReference>
<feature type="compositionally biased region" description="Polar residues" evidence="3">
    <location>
        <begin position="63"/>
        <end position="74"/>
    </location>
</feature>
<dbReference type="PANTHER" id="PTHR32145:SF31">
    <property type="entry name" value="FLAVIN REDUCTASE-LIKE FMN-BINDING PROTEIN"/>
    <property type="match status" value="1"/>
</dbReference>
<feature type="domain" description="Flavodoxin-like" evidence="4">
    <location>
        <begin position="411"/>
        <end position="550"/>
    </location>
</feature>
<dbReference type="EMBL" id="CAXHTA020000016">
    <property type="protein sequence ID" value="CAL5226723.1"/>
    <property type="molecule type" value="Genomic_DNA"/>
</dbReference>
<dbReference type="Proteomes" id="UP001497392">
    <property type="component" value="Unassembled WGS sequence"/>
</dbReference>
<proteinExistence type="predicted"/>
<dbReference type="SUPFAM" id="SSF56281">
    <property type="entry name" value="Metallo-hydrolase/oxidoreductase"/>
    <property type="match status" value="1"/>
</dbReference>
<dbReference type="InterPro" id="IPR051285">
    <property type="entry name" value="NADH_oxidoreductase_modular"/>
</dbReference>
<dbReference type="PROSITE" id="PS00201">
    <property type="entry name" value="FLAVODOXIN"/>
    <property type="match status" value="1"/>
</dbReference>
<dbReference type="InterPro" id="IPR001226">
    <property type="entry name" value="Flavodoxin_CS"/>
</dbReference>
<dbReference type="Gene3D" id="2.30.110.10">
    <property type="entry name" value="Electron Transport, Fmn-binding Protein, Chain A"/>
    <property type="match status" value="1"/>
</dbReference>
<protein>
    <submittedName>
        <fullName evidence="5">G9575 protein</fullName>
    </submittedName>
</protein>
<reference evidence="5 6" key="1">
    <citation type="submission" date="2024-06" db="EMBL/GenBank/DDBJ databases">
        <authorList>
            <person name="Kraege A."/>
            <person name="Thomma B."/>
        </authorList>
    </citation>
    <scope>NUCLEOTIDE SEQUENCE [LARGE SCALE GENOMIC DNA]</scope>
</reference>
<keyword evidence="6" id="KW-1185">Reference proteome</keyword>
<dbReference type="PANTHER" id="PTHR32145">
    <property type="entry name" value="DIFLAVIN FLAVOPROTEIN A 2-RELATED"/>
    <property type="match status" value="1"/>
</dbReference>
<dbReference type="Pfam" id="PF01613">
    <property type="entry name" value="Flavin_Reduct"/>
    <property type="match status" value="1"/>
</dbReference>
<dbReference type="SUPFAM" id="SSF50475">
    <property type="entry name" value="FMN-binding split barrel"/>
    <property type="match status" value="1"/>
</dbReference>
<dbReference type="PROSITE" id="PS50902">
    <property type="entry name" value="FLAVODOXIN_LIKE"/>
    <property type="match status" value="1"/>
</dbReference>
<dbReference type="SUPFAM" id="SSF52218">
    <property type="entry name" value="Flavoproteins"/>
    <property type="match status" value="1"/>
</dbReference>
<evidence type="ECO:0000256" key="2">
    <source>
        <dbReference type="ARBA" id="ARBA00022982"/>
    </source>
</evidence>
<dbReference type="InterPro" id="IPR002563">
    <property type="entry name" value="Flavin_Rdtase-like_dom"/>
</dbReference>
<dbReference type="Gene3D" id="3.40.50.360">
    <property type="match status" value="1"/>
</dbReference>
<comment type="caution">
    <text evidence="5">The sequence shown here is derived from an EMBL/GenBank/DDBJ whole genome shotgun (WGS) entry which is preliminary data.</text>
</comment>
<dbReference type="InterPro" id="IPR045761">
    <property type="entry name" value="ODP_dom"/>
</dbReference>
<sequence length="731" mass="78487">MGMFSGSILRPHLCRGAHKQCIFHVNSSHATHVRDKAGRAAAKTLYRQHRSCKNRAVFKTNCSAAPSNTGNGAQETREAPPKPAKVKVEGYQAVSLTKTVTALRGICNERLKIDVEYGLKRGTTDNSYLIKDGNSYILIDVPDENFTEAYVDALKERVDLKSISNLVITHLTPKRMPSLKAFLQERAGQGNLRIHLSNPALQLLRSTLGKEEEGADILSSVELCAARAGDSLEVGTNGLLQLVPCPTPRWPDLLVAYMPSERLLFTSKLFSAHVSPAKVGEAEGEATDRAGWERYSVDWRNYFDCMLAPVARQAAAALERLDVVAAPAPTQVAPLEAVLSALRATQQAIEATQTSAFGAQSMGSAAVGVGLVAAGICPMHGPVVKTSVAELVRQYREWIQAQVAASDRAQVSVLYASAYGNTAALAQGISRGITKAGVGINTLNLETMALDEVSKAVSDSAGFCIGSPTLGGHMPTQVQTALGAILRDPKAKEMPCGVFGSFGWSGEAVDELEKRLKDAGFQQAFEPIRVKFKPTAKDMQIAEESGTDLAQRVLKKLRLKQKQTSAGASKAERATETEQAVGRLVGALCAITARDDDAESAMLASWISQASFDPPGLSVAVKKDRAAEPLLSPGAKFIVNIVAEGQERPLMKQLLKPFKPGEDRFAGLDIERSEVSECAILPNTAAYLECSVADRMEGGDHWIVYAEVTHGKVVTEGALSSVHHRKVGTTY</sequence>
<evidence type="ECO:0000259" key="4">
    <source>
        <dbReference type="PROSITE" id="PS50902"/>
    </source>
</evidence>
<gene>
    <name evidence="5" type="primary">g9575</name>
    <name evidence="5" type="ORF">VP750_LOCUS8629</name>
</gene>
<dbReference type="SMART" id="SM00903">
    <property type="entry name" value="Flavin_Reduct"/>
    <property type="match status" value="1"/>
</dbReference>
<organism evidence="5 6">
    <name type="scientific">Coccomyxa viridis</name>
    <dbReference type="NCBI Taxonomy" id="1274662"/>
    <lineage>
        <taxon>Eukaryota</taxon>
        <taxon>Viridiplantae</taxon>
        <taxon>Chlorophyta</taxon>
        <taxon>core chlorophytes</taxon>
        <taxon>Trebouxiophyceae</taxon>
        <taxon>Trebouxiophyceae incertae sedis</taxon>
        <taxon>Coccomyxaceae</taxon>
        <taxon>Coccomyxa</taxon>
    </lineage>
</organism>
<dbReference type="Pfam" id="PF00258">
    <property type="entry name" value="Flavodoxin_1"/>
    <property type="match status" value="1"/>
</dbReference>